<keyword evidence="8" id="KW-0805">Transcription regulation</keyword>
<evidence type="ECO:0000256" key="10">
    <source>
        <dbReference type="ARBA" id="ARBA00023163"/>
    </source>
</evidence>
<evidence type="ECO:0000256" key="3">
    <source>
        <dbReference type="ARBA" id="ARBA00022454"/>
    </source>
</evidence>
<dbReference type="PROSITE" id="PS50865">
    <property type="entry name" value="ZF_MYND_2"/>
    <property type="match status" value="1"/>
</dbReference>
<name>A0ABD0MBN7_9CAEN</name>
<sequence length="154" mass="17695">TRVGDLHYQATQPANAKPIVVPTLKLDRALLAKLEMEIAGLGEMQTTPSTVTSQAGWLKPMTLRTDVRAGVARTISSVQRVIDGSTTKETTNEEMKELATKHRDAISHIKRNQWCFNCEEEAMYHCCWNTSYCSVRCQQEHWHKEHKRVCRRKR</sequence>
<dbReference type="Gene3D" id="6.10.140.2220">
    <property type="match status" value="1"/>
</dbReference>
<reference evidence="14 15" key="1">
    <citation type="journal article" date="2023" name="Sci. Data">
        <title>Genome assembly of the Korean intertidal mud-creeper Batillaria attramentaria.</title>
        <authorList>
            <person name="Patra A.K."/>
            <person name="Ho P.T."/>
            <person name="Jun S."/>
            <person name="Lee S.J."/>
            <person name="Kim Y."/>
            <person name="Won Y.J."/>
        </authorList>
    </citation>
    <scope>NUCLEOTIDE SEQUENCE [LARGE SCALE GENOMIC DNA]</scope>
    <source>
        <strain evidence="14">Wonlab-2016</strain>
    </source>
</reference>
<keyword evidence="11" id="KW-0539">Nucleus</keyword>
<dbReference type="PANTHER" id="PTHR46379:SF1">
    <property type="entry name" value="ZINC FINGER MYND DOMAIN-CONTAINING PROTEIN 11"/>
    <property type="match status" value="1"/>
</dbReference>
<evidence type="ECO:0000256" key="4">
    <source>
        <dbReference type="ARBA" id="ARBA00022723"/>
    </source>
</evidence>
<evidence type="ECO:0000256" key="6">
    <source>
        <dbReference type="ARBA" id="ARBA00022833"/>
    </source>
</evidence>
<dbReference type="SUPFAM" id="SSF144232">
    <property type="entry name" value="HIT/MYND zinc finger-like"/>
    <property type="match status" value="1"/>
</dbReference>
<dbReference type="Proteomes" id="UP001519460">
    <property type="component" value="Unassembled WGS sequence"/>
</dbReference>
<keyword evidence="3" id="KW-0158">Chromosome</keyword>
<keyword evidence="10" id="KW-0804">Transcription</keyword>
<comment type="subcellular location">
    <subcellularLocation>
        <location evidence="2">Chromosome</location>
    </subcellularLocation>
    <subcellularLocation>
        <location evidence="1">Nucleus</location>
    </subcellularLocation>
</comment>
<proteinExistence type="predicted"/>
<protein>
    <recommendedName>
        <fullName evidence="13">MYND-type domain-containing protein</fullName>
    </recommendedName>
</protein>
<dbReference type="GO" id="GO:0140006">
    <property type="term" value="F:histone H3 reader activity"/>
    <property type="evidence" value="ECO:0007669"/>
    <property type="project" value="UniProtKB-ARBA"/>
</dbReference>
<evidence type="ECO:0000256" key="9">
    <source>
        <dbReference type="ARBA" id="ARBA00023117"/>
    </source>
</evidence>
<evidence type="ECO:0000259" key="13">
    <source>
        <dbReference type="PROSITE" id="PS50865"/>
    </source>
</evidence>
<keyword evidence="7" id="KW-0156">Chromatin regulator</keyword>
<evidence type="ECO:0000256" key="11">
    <source>
        <dbReference type="ARBA" id="ARBA00023242"/>
    </source>
</evidence>
<dbReference type="FunFam" id="6.10.140.2220:FF:000002">
    <property type="entry name" value="Protein kinase C-binding protein 1 isoform C"/>
    <property type="match status" value="1"/>
</dbReference>
<dbReference type="AlphaFoldDB" id="A0ABD0MBN7"/>
<feature type="domain" description="MYND-type" evidence="13">
    <location>
        <begin position="115"/>
        <end position="150"/>
    </location>
</feature>
<organism evidence="14 15">
    <name type="scientific">Batillaria attramentaria</name>
    <dbReference type="NCBI Taxonomy" id="370345"/>
    <lineage>
        <taxon>Eukaryota</taxon>
        <taxon>Metazoa</taxon>
        <taxon>Spiralia</taxon>
        <taxon>Lophotrochozoa</taxon>
        <taxon>Mollusca</taxon>
        <taxon>Gastropoda</taxon>
        <taxon>Caenogastropoda</taxon>
        <taxon>Sorbeoconcha</taxon>
        <taxon>Cerithioidea</taxon>
        <taxon>Batillariidae</taxon>
        <taxon>Batillaria</taxon>
    </lineage>
</organism>
<evidence type="ECO:0000256" key="12">
    <source>
        <dbReference type="PROSITE-ProRule" id="PRU00134"/>
    </source>
</evidence>
<dbReference type="PANTHER" id="PTHR46379">
    <property type="entry name" value="ZINC FINGER MYND DOMAIN-CONTAINING"/>
    <property type="match status" value="1"/>
</dbReference>
<dbReference type="PROSITE" id="PS01360">
    <property type="entry name" value="ZF_MYND_1"/>
    <property type="match status" value="1"/>
</dbReference>
<dbReference type="GO" id="GO:0008270">
    <property type="term" value="F:zinc ion binding"/>
    <property type="evidence" value="ECO:0007669"/>
    <property type="project" value="UniProtKB-KW"/>
</dbReference>
<dbReference type="GO" id="GO:0045892">
    <property type="term" value="P:negative regulation of DNA-templated transcription"/>
    <property type="evidence" value="ECO:0007669"/>
    <property type="project" value="UniProtKB-ARBA"/>
</dbReference>
<evidence type="ECO:0000256" key="1">
    <source>
        <dbReference type="ARBA" id="ARBA00004123"/>
    </source>
</evidence>
<dbReference type="InterPro" id="IPR002893">
    <property type="entry name" value="Znf_MYND"/>
</dbReference>
<evidence type="ECO:0000256" key="2">
    <source>
        <dbReference type="ARBA" id="ARBA00004286"/>
    </source>
</evidence>
<evidence type="ECO:0000256" key="5">
    <source>
        <dbReference type="ARBA" id="ARBA00022771"/>
    </source>
</evidence>
<evidence type="ECO:0000313" key="14">
    <source>
        <dbReference type="EMBL" id="KAK7508678.1"/>
    </source>
</evidence>
<evidence type="ECO:0000313" key="15">
    <source>
        <dbReference type="Proteomes" id="UP001519460"/>
    </source>
</evidence>
<dbReference type="GO" id="GO:0005694">
    <property type="term" value="C:chromosome"/>
    <property type="evidence" value="ECO:0007669"/>
    <property type="project" value="UniProtKB-SubCell"/>
</dbReference>
<dbReference type="InterPro" id="IPR047269">
    <property type="entry name" value="ZMY11"/>
</dbReference>
<dbReference type="InterPro" id="IPR057053">
    <property type="entry name" value="MYND_ZMYND11_ZMYD8"/>
</dbReference>
<keyword evidence="9" id="KW-0103">Bromodomain</keyword>
<dbReference type="GO" id="GO:0005634">
    <property type="term" value="C:nucleus"/>
    <property type="evidence" value="ECO:0007669"/>
    <property type="project" value="UniProtKB-SubCell"/>
</dbReference>
<dbReference type="Pfam" id="PF24324">
    <property type="entry name" value="MYND_ZMYND11_ZMYD8"/>
    <property type="match status" value="1"/>
</dbReference>
<keyword evidence="4" id="KW-0479">Metal-binding</keyword>
<dbReference type="EMBL" id="JACVVK020000001">
    <property type="protein sequence ID" value="KAK7508678.1"/>
    <property type="molecule type" value="Genomic_DNA"/>
</dbReference>
<keyword evidence="5 12" id="KW-0863">Zinc-finger</keyword>
<gene>
    <name evidence="14" type="ORF">BaRGS_00000244</name>
</gene>
<evidence type="ECO:0000256" key="8">
    <source>
        <dbReference type="ARBA" id="ARBA00023015"/>
    </source>
</evidence>
<accession>A0ABD0MBN7</accession>
<feature type="non-terminal residue" evidence="14">
    <location>
        <position position="1"/>
    </location>
</feature>
<keyword evidence="15" id="KW-1185">Reference proteome</keyword>
<keyword evidence="6" id="KW-0862">Zinc</keyword>
<comment type="caution">
    <text evidence="14">The sequence shown here is derived from an EMBL/GenBank/DDBJ whole genome shotgun (WGS) entry which is preliminary data.</text>
</comment>
<evidence type="ECO:0000256" key="7">
    <source>
        <dbReference type="ARBA" id="ARBA00022853"/>
    </source>
</evidence>